<dbReference type="InterPro" id="IPR006042">
    <property type="entry name" value="Xan_ur_permease"/>
</dbReference>
<feature type="compositionally biased region" description="Basic and acidic residues" evidence="8">
    <location>
        <begin position="470"/>
        <end position="482"/>
    </location>
</feature>
<feature type="transmembrane region" description="Helical" evidence="9">
    <location>
        <begin position="349"/>
        <end position="372"/>
    </location>
</feature>
<dbReference type="PANTHER" id="PTHR42810:SF4">
    <property type="entry name" value="URIC ACID TRANSPORTER UACT"/>
    <property type="match status" value="1"/>
</dbReference>
<feature type="compositionally biased region" description="Low complexity" evidence="8">
    <location>
        <begin position="15"/>
        <end position="28"/>
    </location>
</feature>
<dbReference type="NCBIfam" id="TIGR03173">
    <property type="entry name" value="pbuX"/>
    <property type="match status" value="1"/>
</dbReference>
<dbReference type="RefSeq" id="WP_326014203.1">
    <property type="nucleotide sequence ID" value="NZ_JAOZYC010000013.1"/>
</dbReference>
<gene>
    <name evidence="10" type="ORF">OKJ99_03375</name>
</gene>
<feature type="transmembrane region" description="Helical" evidence="9">
    <location>
        <begin position="445"/>
        <end position="466"/>
    </location>
</feature>
<sequence length="505" mass="52211">MSEKEVQDGTHDTQGGAAEAAAEAVGTEAPRKDAVDSVPSVWRLVVYGFQHVLAFYAGAVVMPLLVAEGIGMKGDDIALLVNASLLTCGLATLLQSAGLPGIGIRLPVVQGTSTTAVPSLVSVGLAAGGAKAGLPTVFGAVIAAGLALFVVAPVFSRLVRFFPPLVTGTIVTIVGITLLAVAARQVGGGDPSQGSFGSPQHLGLAAVTLVVILLLHKLSRGFLATVAVLVGLFIGTVVAAFAGFADFSGIASTPWLGTAAPLHYGAPRFDVLAVLSIVLVMIIIAVESIGQFFAVGEIVDRKVEGKHVTRALRADGLATAVAGVLNSFPSTVYSQNIGLIRLTRVKSRWIVASSGVIMMVLGLVPKVGAIVAAMPASVLGGATIVLFSTIAVVGVQILFQADLTDQRNTILVAASVGVGFLPTAFPQFAEQMPGRQLHALFESGIILGTLTAVCLNLFFHHLRLPFGRGRERRDRRDRREGASDAAGSIDASEHYMQHVSPTGKQ</sequence>
<evidence type="ECO:0000313" key="10">
    <source>
        <dbReference type="EMBL" id="MEB8336560.1"/>
    </source>
</evidence>
<feature type="transmembrane region" description="Helical" evidence="9">
    <location>
        <begin position="408"/>
        <end position="425"/>
    </location>
</feature>
<evidence type="ECO:0000256" key="1">
    <source>
        <dbReference type="ARBA" id="ARBA00004651"/>
    </source>
</evidence>
<feature type="transmembrane region" description="Helical" evidence="9">
    <location>
        <begin position="132"/>
        <end position="155"/>
    </location>
</feature>
<keyword evidence="3" id="KW-0813">Transport</keyword>
<feature type="transmembrane region" description="Helical" evidence="9">
    <location>
        <begin position="77"/>
        <end position="97"/>
    </location>
</feature>
<accession>A0ABU6EXV8</accession>
<evidence type="ECO:0000256" key="5">
    <source>
        <dbReference type="ARBA" id="ARBA00022692"/>
    </source>
</evidence>
<dbReference type="PROSITE" id="PS01116">
    <property type="entry name" value="XANTH_URACIL_PERMASE"/>
    <property type="match status" value="1"/>
</dbReference>
<dbReference type="EMBL" id="JAOZYC010000013">
    <property type="protein sequence ID" value="MEB8336560.1"/>
    <property type="molecule type" value="Genomic_DNA"/>
</dbReference>
<feature type="compositionally biased region" description="Basic and acidic residues" evidence="8">
    <location>
        <begin position="1"/>
        <end position="11"/>
    </location>
</feature>
<evidence type="ECO:0000256" key="8">
    <source>
        <dbReference type="SAM" id="MobiDB-lite"/>
    </source>
</evidence>
<comment type="subcellular location">
    <subcellularLocation>
        <location evidence="1">Cell membrane</location>
        <topology evidence="1">Multi-pass membrane protein</topology>
    </subcellularLocation>
</comment>
<dbReference type="PANTHER" id="PTHR42810">
    <property type="entry name" value="PURINE PERMEASE C1399.01C-RELATED"/>
    <property type="match status" value="1"/>
</dbReference>
<feature type="region of interest" description="Disordered" evidence="8">
    <location>
        <begin position="1"/>
        <end position="29"/>
    </location>
</feature>
<dbReference type="InterPro" id="IPR006043">
    <property type="entry name" value="NCS2"/>
</dbReference>
<reference evidence="10 11" key="1">
    <citation type="submission" date="2022-10" db="EMBL/GenBank/DDBJ databases">
        <authorList>
            <person name="Xie J."/>
            <person name="Shen N."/>
        </authorList>
    </citation>
    <scope>NUCLEOTIDE SEQUENCE [LARGE SCALE GENOMIC DNA]</scope>
    <source>
        <strain evidence="10 11">YIM65594</strain>
    </source>
</reference>
<protein>
    <submittedName>
        <fullName evidence="10">Purine permease</fullName>
    </submittedName>
</protein>
<evidence type="ECO:0000256" key="6">
    <source>
        <dbReference type="ARBA" id="ARBA00022989"/>
    </source>
</evidence>
<feature type="transmembrane region" description="Helical" evidence="9">
    <location>
        <begin position="44"/>
        <end position="65"/>
    </location>
</feature>
<comment type="caution">
    <text evidence="10">The sequence shown here is derived from an EMBL/GenBank/DDBJ whole genome shotgun (WGS) entry which is preliminary data.</text>
</comment>
<feature type="transmembrane region" description="Helical" evidence="9">
    <location>
        <begin position="378"/>
        <end position="399"/>
    </location>
</feature>
<dbReference type="Pfam" id="PF00860">
    <property type="entry name" value="Xan_ur_permease"/>
    <property type="match status" value="1"/>
</dbReference>
<evidence type="ECO:0000256" key="2">
    <source>
        <dbReference type="ARBA" id="ARBA00008821"/>
    </source>
</evidence>
<dbReference type="Proteomes" id="UP001354931">
    <property type="component" value="Unassembled WGS sequence"/>
</dbReference>
<evidence type="ECO:0000256" key="9">
    <source>
        <dbReference type="SAM" id="Phobius"/>
    </source>
</evidence>
<feature type="transmembrane region" description="Helical" evidence="9">
    <location>
        <begin position="195"/>
        <end position="215"/>
    </location>
</feature>
<comment type="similarity">
    <text evidence="2">Belongs to the nucleobase:cation symporter-2 (NCS2) (TC 2.A.40) family.</text>
</comment>
<keyword evidence="5 9" id="KW-0812">Transmembrane</keyword>
<proteinExistence type="inferred from homology"/>
<feature type="transmembrane region" description="Helical" evidence="9">
    <location>
        <begin position="162"/>
        <end position="183"/>
    </location>
</feature>
<evidence type="ECO:0000256" key="4">
    <source>
        <dbReference type="ARBA" id="ARBA00022475"/>
    </source>
</evidence>
<dbReference type="NCBIfam" id="TIGR00801">
    <property type="entry name" value="ncs2"/>
    <property type="match status" value="1"/>
</dbReference>
<keyword evidence="7 9" id="KW-0472">Membrane</keyword>
<keyword evidence="11" id="KW-1185">Reference proteome</keyword>
<feature type="transmembrane region" description="Helical" evidence="9">
    <location>
        <begin position="271"/>
        <end position="296"/>
    </location>
</feature>
<dbReference type="InterPro" id="IPR017588">
    <property type="entry name" value="UacT-like"/>
</dbReference>
<dbReference type="NCBIfam" id="NF037981">
    <property type="entry name" value="NCS2_1"/>
    <property type="match status" value="1"/>
</dbReference>
<name>A0ABU6EXV8_9ACTN</name>
<organism evidence="10 11">
    <name type="scientific">Streptomyces endophyticus</name>
    <dbReference type="NCBI Taxonomy" id="714166"/>
    <lineage>
        <taxon>Bacteria</taxon>
        <taxon>Bacillati</taxon>
        <taxon>Actinomycetota</taxon>
        <taxon>Actinomycetes</taxon>
        <taxon>Kitasatosporales</taxon>
        <taxon>Streptomycetaceae</taxon>
        <taxon>Streptomyces</taxon>
    </lineage>
</organism>
<evidence type="ECO:0000256" key="7">
    <source>
        <dbReference type="ARBA" id="ARBA00023136"/>
    </source>
</evidence>
<evidence type="ECO:0000313" key="11">
    <source>
        <dbReference type="Proteomes" id="UP001354931"/>
    </source>
</evidence>
<feature type="transmembrane region" description="Helical" evidence="9">
    <location>
        <begin position="222"/>
        <end position="245"/>
    </location>
</feature>
<evidence type="ECO:0000256" key="3">
    <source>
        <dbReference type="ARBA" id="ARBA00022448"/>
    </source>
</evidence>
<feature type="region of interest" description="Disordered" evidence="8">
    <location>
        <begin position="470"/>
        <end position="505"/>
    </location>
</feature>
<keyword evidence="6 9" id="KW-1133">Transmembrane helix</keyword>
<keyword evidence="4" id="KW-1003">Cell membrane</keyword>